<feature type="compositionally biased region" description="Polar residues" evidence="1">
    <location>
        <begin position="128"/>
        <end position="137"/>
    </location>
</feature>
<evidence type="ECO:0000256" key="1">
    <source>
        <dbReference type="SAM" id="MobiDB-lite"/>
    </source>
</evidence>
<dbReference type="Proteomes" id="UP001187734">
    <property type="component" value="Unassembled WGS sequence"/>
</dbReference>
<sequence>MSVAATYGKRRNKNILRTLGSRRQKNTVDPSPSDQPISEPSNSDPIKRVSRKRAMPDPQTIEEMAGWLLDDSTLESPENAEEDSSPSKRRATTPSISLSNDCPAISPLDLPSPIKTPPKQSDKYPKSSRVSKLSLRNSPGRVPRRAVTTRIRRDISQRRTSANLQRHLGPTRTLSLDPLKFHPANNFKDSTSVPLTAVDKNVRNPVTEKLNIPNVHEECASGEEINGKLVAMLAATNSLKPSPQRANSSSSRFTRMMPTKVLTKVSNAWDRFHPKPSAHEKNPKPPFGDEEGEKLAWQAFTPSCPPIEGMSPISAIELRLNEGDNLNKRKVQRIVGGRVNRKPLADDGKSLRNGKLTEDPFSERGGWRKPTTFETRLKTGASDSDSGTLPLPRNPFETEKGFDNNIEDRFLNSTPVGSSTPRIQVEQASTSISEYSSTPSTLSLSQKRLSVNMSDPPLEFGEEILGPSSRSNHMLAEPSHGAWVDSITQARQAWERAAGELNAFDSNRMKKHPSPSKEALERLEIEFRHFTDVQVTTTVKHDVDELSTNFIAPSPSSRTYEGKRLSLARLSVTQIDELSVPLYNGAHHHRGSSTSMIQLMRGPCTMQNPTKLHKDIRLAVPYRPSGISFSDTDELH</sequence>
<feature type="compositionally biased region" description="Polar residues" evidence="1">
    <location>
        <begin position="27"/>
        <end position="44"/>
    </location>
</feature>
<evidence type="ECO:0000313" key="3">
    <source>
        <dbReference type="Proteomes" id="UP001187734"/>
    </source>
</evidence>
<accession>A0AAE8ML62</accession>
<feature type="compositionally biased region" description="Basic and acidic residues" evidence="1">
    <location>
        <begin position="272"/>
        <end position="283"/>
    </location>
</feature>
<keyword evidence="3" id="KW-1185">Reference proteome</keyword>
<name>A0AAE8ML62_9HYPO</name>
<reference evidence="2" key="1">
    <citation type="submission" date="2018-03" db="EMBL/GenBank/DDBJ databases">
        <authorList>
            <person name="Guldener U."/>
        </authorList>
    </citation>
    <scope>NUCLEOTIDE SEQUENCE</scope>
</reference>
<feature type="region of interest" description="Disordered" evidence="1">
    <location>
        <begin position="1"/>
        <end position="144"/>
    </location>
</feature>
<organism evidence="2 3">
    <name type="scientific">Fusarium torulosum</name>
    <dbReference type="NCBI Taxonomy" id="33205"/>
    <lineage>
        <taxon>Eukaryota</taxon>
        <taxon>Fungi</taxon>
        <taxon>Dikarya</taxon>
        <taxon>Ascomycota</taxon>
        <taxon>Pezizomycotina</taxon>
        <taxon>Sordariomycetes</taxon>
        <taxon>Hypocreomycetidae</taxon>
        <taxon>Hypocreales</taxon>
        <taxon>Nectriaceae</taxon>
        <taxon>Fusarium</taxon>
    </lineage>
</organism>
<dbReference type="EMBL" id="ONZP01000662">
    <property type="protein sequence ID" value="SPJ88972.1"/>
    <property type="molecule type" value="Genomic_DNA"/>
</dbReference>
<proteinExistence type="predicted"/>
<feature type="compositionally biased region" description="Basic and acidic residues" evidence="1">
    <location>
        <begin position="343"/>
        <end position="366"/>
    </location>
</feature>
<gene>
    <name evidence="2" type="ORF">FTOL_12867</name>
</gene>
<dbReference type="AlphaFoldDB" id="A0AAE8ML62"/>
<protein>
    <submittedName>
        <fullName evidence="2">Uncharacterized protein</fullName>
    </submittedName>
</protein>
<feature type="region of interest" description="Disordered" evidence="1">
    <location>
        <begin position="272"/>
        <end position="291"/>
    </location>
</feature>
<feature type="compositionally biased region" description="Basic residues" evidence="1">
    <location>
        <begin position="8"/>
        <end position="25"/>
    </location>
</feature>
<feature type="region of interest" description="Disordered" evidence="1">
    <location>
        <begin position="340"/>
        <end position="401"/>
    </location>
</feature>
<comment type="caution">
    <text evidence="2">The sequence shown here is derived from an EMBL/GenBank/DDBJ whole genome shotgun (WGS) entry which is preliminary data.</text>
</comment>
<evidence type="ECO:0000313" key="2">
    <source>
        <dbReference type="EMBL" id="SPJ88972.1"/>
    </source>
</evidence>